<dbReference type="AlphaFoldDB" id="W7QHA0"/>
<proteinExistence type="inferred from homology"/>
<evidence type="ECO:0000256" key="4">
    <source>
        <dbReference type="ARBA" id="ARBA00022475"/>
    </source>
</evidence>
<feature type="chain" id="PRO_5004898088" description="Protein TonB" evidence="11">
    <location>
        <begin position="22"/>
        <end position="119"/>
    </location>
</feature>
<dbReference type="PANTHER" id="PTHR33446">
    <property type="entry name" value="PROTEIN TONB-RELATED"/>
    <property type="match status" value="1"/>
</dbReference>
<dbReference type="OrthoDB" id="1628901at2"/>
<evidence type="ECO:0000256" key="8">
    <source>
        <dbReference type="ARBA" id="ARBA00022989"/>
    </source>
</evidence>
<dbReference type="GO" id="GO:0031992">
    <property type="term" value="F:energy transducer activity"/>
    <property type="evidence" value="ECO:0007669"/>
    <property type="project" value="InterPro"/>
</dbReference>
<dbReference type="PRINTS" id="PR01374">
    <property type="entry name" value="TONBPROTEIN"/>
</dbReference>
<dbReference type="EMBL" id="ARZY01000001">
    <property type="protein sequence ID" value="EWH12324.1"/>
    <property type="molecule type" value="Genomic_DNA"/>
</dbReference>
<keyword evidence="10" id="KW-0735">Signal-anchor</keyword>
<reference evidence="13 14" key="1">
    <citation type="journal article" date="2014" name="Genome Announc.">
        <title>Draft Genome Sequence of the Agar-Degrading Bacterium Catenovulum sp. Strain DS-2, Isolated from Intestines of Haliotis diversicolor.</title>
        <authorList>
            <person name="Shan D."/>
            <person name="Li X."/>
            <person name="Gu Z."/>
            <person name="Wei G."/>
            <person name="Gao Z."/>
            <person name="Shao Z."/>
        </authorList>
    </citation>
    <scope>NUCLEOTIDE SEQUENCE [LARGE SCALE GENOMIC DNA]</scope>
    <source>
        <strain evidence="13 14">DS-2</strain>
    </source>
</reference>
<dbReference type="GO" id="GO:0055085">
    <property type="term" value="P:transmembrane transport"/>
    <property type="evidence" value="ECO:0007669"/>
    <property type="project" value="InterPro"/>
</dbReference>
<keyword evidence="6" id="KW-0812">Transmembrane</keyword>
<evidence type="ECO:0000256" key="3">
    <source>
        <dbReference type="ARBA" id="ARBA00022448"/>
    </source>
</evidence>
<dbReference type="eggNOG" id="COG0810">
    <property type="taxonomic scope" value="Bacteria"/>
</dbReference>
<keyword evidence="7 10" id="KW-0653">Protein transport</keyword>
<dbReference type="NCBIfam" id="TIGR01352">
    <property type="entry name" value="tonB_Cterm"/>
    <property type="match status" value="1"/>
</dbReference>
<name>W7QHA0_9ALTE</name>
<keyword evidence="9" id="KW-0472">Membrane</keyword>
<keyword evidence="4 10" id="KW-1003">Cell membrane</keyword>
<dbReference type="Proteomes" id="UP000019276">
    <property type="component" value="Unassembled WGS sequence"/>
</dbReference>
<evidence type="ECO:0000256" key="11">
    <source>
        <dbReference type="SAM" id="SignalP"/>
    </source>
</evidence>
<dbReference type="PANTHER" id="PTHR33446:SF14">
    <property type="entry name" value="PROTEIN TONB"/>
    <property type="match status" value="1"/>
</dbReference>
<feature type="domain" description="TonB C-terminal" evidence="12">
    <location>
        <begin position="28"/>
        <end position="119"/>
    </location>
</feature>
<organism evidence="13 14">
    <name type="scientific">Catenovulum agarivorans DS-2</name>
    <dbReference type="NCBI Taxonomy" id="1328313"/>
    <lineage>
        <taxon>Bacteria</taxon>
        <taxon>Pseudomonadati</taxon>
        <taxon>Pseudomonadota</taxon>
        <taxon>Gammaproteobacteria</taxon>
        <taxon>Alteromonadales</taxon>
        <taxon>Alteromonadaceae</taxon>
        <taxon>Catenovulum</taxon>
    </lineage>
</organism>
<feature type="signal peptide" evidence="11">
    <location>
        <begin position="1"/>
        <end position="21"/>
    </location>
</feature>
<evidence type="ECO:0000256" key="7">
    <source>
        <dbReference type="ARBA" id="ARBA00022927"/>
    </source>
</evidence>
<keyword evidence="3 10" id="KW-0813">Transport</keyword>
<evidence type="ECO:0000256" key="6">
    <source>
        <dbReference type="ARBA" id="ARBA00022692"/>
    </source>
</evidence>
<sequence length="119" mass="12982">MKIFVLLLTSTLSFASLTANAKVYLASELTADVQPIVRVAPRYPAKAARNGVIGHVALKFVINEYGAVTNVEVTESMPEGVFDREAIKAVSKWKYKPAIIDGAPVKVMQETRLDFSLGK</sequence>
<dbReference type="GO" id="GO:0015891">
    <property type="term" value="P:siderophore transport"/>
    <property type="evidence" value="ECO:0007669"/>
    <property type="project" value="InterPro"/>
</dbReference>
<comment type="similarity">
    <text evidence="2 10">Belongs to the TonB family.</text>
</comment>
<protein>
    <recommendedName>
        <fullName evidence="10">Protein TonB</fullName>
    </recommendedName>
</protein>
<gene>
    <name evidence="13" type="ORF">DS2_01345</name>
</gene>
<comment type="caution">
    <text evidence="13">The sequence shown here is derived from an EMBL/GenBank/DDBJ whole genome shotgun (WGS) entry which is preliminary data.</text>
</comment>
<evidence type="ECO:0000256" key="9">
    <source>
        <dbReference type="ARBA" id="ARBA00023136"/>
    </source>
</evidence>
<dbReference type="GO" id="GO:0015031">
    <property type="term" value="P:protein transport"/>
    <property type="evidence" value="ECO:0007669"/>
    <property type="project" value="UniProtKB-UniRule"/>
</dbReference>
<dbReference type="GO" id="GO:0005886">
    <property type="term" value="C:plasma membrane"/>
    <property type="evidence" value="ECO:0007669"/>
    <property type="project" value="UniProtKB-SubCell"/>
</dbReference>
<dbReference type="InterPro" id="IPR051045">
    <property type="entry name" value="TonB-dependent_transducer"/>
</dbReference>
<evidence type="ECO:0000313" key="13">
    <source>
        <dbReference type="EMBL" id="EWH12324.1"/>
    </source>
</evidence>
<evidence type="ECO:0000256" key="10">
    <source>
        <dbReference type="RuleBase" id="RU362123"/>
    </source>
</evidence>
<dbReference type="PROSITE" id="PS52015">
    <property type="entry name" value="TONB_CTD"/>
    <property type="match status" value="1"/>
</dbReference>
<evidence type="ECO:0000256" key="5">
    <source>
        <dbReference type="ARBA" id="ARBA00022519"/>
    </source>
</evidence>
<comment type="function">
    <text evidence="10">Interacts with outer membrane receptor proteins that carry out high-affinity binding and energy dependent uptake into the periplasmic space of specific substrates. It could act to transduce energy from the cytoplasmic membrane to specific energy-requiring processes in the outer membrane, resulting in the release into the periplasm of ligands bound by these outer membrane proteins.</text>
</comment>
<keyword evidence="11" id="KW-0732">Signal</keyword>
<dbReference type="Gene3D" id="3.30.1150.10">
    <property type="match status" value="1"/>
</dbReference>
<accession>W7QHA0</accession>
<dbReference type="InterPro" id="IPR003538">
    <property type="entry name" value="TonB"/>
</dbReference>
<evidence type="ECO:0000259" key="12">
    <source>
        <dbReference type="PROSITE" id="PS52015"/>
    </source>
</evidence>
<dbReference type="STRING" id="1328313.DS2_01345"/>
<keyword evidence="5 10" id="KW-0997">Cell inner membrane</keyword>
<dbReference type="InterPro" id="IPR037682">
    <property type="entry name" value="TonB_C"/>
</dbReference>
<evidence type="ECO:0000256" key="2">
    <source>
        <dbReference type="ARBA" id="ARBA00006555"/>
    </source>
</evidence>
<dbReference type="GO" id="GO:0030288">
    <property type="term" value="C:outer membrane-bounded periplasmic space"/>
    <property type="evidence" value="ECO:0007669"/>
    <property type="project" value="InterPro"/>
</dbReference>
<keyword evidence="14" id="KW-1185">Reference proteome</keyword>
<evidence type="ECO:0000256" key="1">
    <source>
        <dbReference type="ARBA" id="ARBA00004383"/>
    </source>
</evidence>
<dbReference type="SUPFAM" id="SSF74653">
    <property type="entry name" value="TolA/TonB C-terminal domain"/>
    <property type="match status" value="1"/>
</dbReference>
<keyword evidence="8" id="KW-1133">Transmembrane helix</keyword>
<dbReference type="Pfam" id="PF03544">
    <property type="entry name" value="TonB_C"/>
    <property type="match status" value="1"/>
</dbReference>
<dbReference type="RefSeq" id="WP_051479504.1">
    <property type="nucleotide sequence ID" value="NZ_ARZY01000001.1"/>
</dbReference>
<dbReference type="InterPro" id="IPR006260">
    <property type="entry name" value="TonB/TolA_C"/>
</dbReference>
<evidence type="ECO:0000313" key="14">
    <source>
        <dbReference type="Proteomes" id="UP000019276"/>
    </source>
</evidence>
<comment type="subcellular location">
    <subcellularLocation>
        <location evidence="1 10">Cell inner membrane</location>
        <topology evidence="1 10">Single-pass membrane protein</topology>
        <orientation evidence="1 10">Periplasmic side</orientation>
    </subcellularLocation>
</comment>